<feature type="non-terminal residue" evidence="7">
    <location>
        <position position="1"/>
    </location>
</feature>
<evidence type="ECO:0000256" key="6">
    <source>
        <dbReference type="SAM" id="MobiDB-lite"/>
    </source>
</evidence>
<keyword evidence="2" id="KW-0479">Metal-binding</keyword>
<comment type="caution">
    <text evidence="7">The sequence shown here is derived from an EMBL/GenBank/DDBJ whole genome shotgun (WGS) entry which is preliminary data.</text>
</comment>
<evidence type="ECO:0000256" key="2">
    <source>
        <dbReference type="ARBA" id="ARBA00022723"/>
    </source>
</evidence>
<evidence type="ECO:0000313" key="8">
    <source>
        <dbReference type="Proteomes" id="UP000663866"/>
    </source>
</evidence>
<dbReference type="Proteomes" id="UP000663866">
    <property type="component" value="Unassembled WGS sequence"/>
</dbReference>
<organism evidence="7 8">
    <name type="scientific">Rotaria magnacalcarata</name>
    <dbReference type="NCBI Taxonomy" id="392030"/>
    <lineage>
        <taxon>Eukaryota</taxon>
        <taxon>Metazoa</taxon>
        <taxon>Spiralia</taxon>
        <taxon>Gnathifera</taxon>
        <taxon>Rotifera</taxon>
        <taxon>Eurotatoria</taxon>
        <taxon>Bdelloidea</taxon>
        <taxon>Philodinida</taxon>
        <taxon>Philodinidae</taxon>
        <taxon>Rotaria</taxon>
    </lineage>
</organism>
<feature type="compositionally biased region" description="Polar residues" evidence="6">
    <location>
        <begin position="9"/>
        <end position="23"/>
    </location>
</feature>
<evidence type="ECO:0000256" key="1">
    <source>
        <dbReference type="ARBA" id="ARBA00005690"/>
    </source>
</evidence>
<dbReference type="Gene3D" id="2.40.50.140">
    <property type="entry name" value="Nucleic acid-binding proteins"/>
    <property type="match status" value="1"/>
</dbReference>
<gene>
    <name evidence="7" type="ORF">OVN521_LOCUS32980</name>
</gene>
<dbReference type="EMBL" id="CAJOBG010029998">
    <property type="protein sequence ID" value="CAF4353779.1"/>
    <property type="molecule type" value="Genomic_DNA"/>
</dbReference>
<sequence>MKKTKRTTTFKSNNNRAVSSSDSEASIATNHILTTNQLLPESILTTSNTNVNEVNNEPTKLVQMTNNIYTNIADIDRNTTQLNIHCKVVYKSALRHFSTNGKVFDALVCDLSGEIKFVAFNDEADRFNNIIVLNQTINIQNGDVRLANQNFTSPYSSYEIRLTPTSIINTNKSISFNPVILIKKQDIRNIYNILHGSFVVISKPRDPRLTITKIISFMIFVTHNREHRSASEH</sequence>
<dbReference type="FunFam" id="2.40.50.140:FF:000041">
    <property type="entry name" value="Replication protein A subunit"/>
    <property type="match status" value="1"/>
</dbReference>
<dbReference type="GO" id="GO:0003677">
    <property type="term" value="F:DNA binding"/>
    <property type="evidence" value="ECO:0007669"/>
    <property type="project" value="UniProtKB-KW"/>
</dbReference>
<comment type="similarity">
    <text evidence="1">Belongs to the replication factor A protein 1 family.</text>
</comment>
<feature type="region of interest" description="Disordered" evidence="6">
    <location>
        <begin position="1"/>
        <end position="23"/>
    </location>
</feature>
<dbReference type="SUPFAM" id="SSF50249">
    <property type="entry name" value="Nucleic acid-binding proteins"/>
    <property type="match status" value="1"/>
</dbReference>
<evidence type="ECO:0000256" key="3">
    <source>
        <dbReference type="ARBA" id="ARBA00022771"/>
    </source>
</evidence>
<keyword evidence="8" id="KW-1185">Reference proteome</keyword>
<reference evidence="7" key="1">
    <citation type="submission" date="2021-02" db="EMBL/GenBank/DDBJ databases">
        <authorList>
            <person name="Nowell W R."/>
        </authorList>
    </citation>
    <scope>NUCLEOTIDE SEQUENCE</scope>
</reference>
<protein>
    <recommendedName>
        <fullName evidence="9">Replication protein A 70 kDa DNA-binding subunit</fullName>
    </recommendedName>
</protein>
<keyword evidence="5" id="KW-0238">DNA-binding</keyword>
<keyword evidence="4" id="KW-0862">Zinc</keyword>
<dbReference type="GO" id="GO:0008270">
    <property type="term" value="F:zinc ion binding"/>
    <property type="evidence" value="ECO:0007669"/>
    <property type="project" value="UniProtKB-KW"/>
</dbReference>
<evidence type="ECO:0000256" key="4">
    <source>
        <dbReference type="ARBA" id="ARBA00022833"/>
    </source>
</evidence>
<dbReference type="AlphaFoldDB" id="A0A820LFL5"/>
<accession>A0A820LFL5</accession>
<evidence type="ECO:0000313" key="7">
    <source>
        <dbReference type="EMBL" id="CAF4353779.1"/>
    </source>
</evidence>
<evidence type="ECO:0008006" key="9">
    <source>
        <dbReference type="Google" id="ProtNLM"/>
    </source>
</evidence>
<evidence type="ECO:0000256" key="5">
    <source>
        <dbReference type="ARBA" id="ARBA00023125"/>
    </source>
</evidence>
<dbReference type="InterPro" id="IPR012340">
    <property type="entry name" value="NA-bd_OB-fold"/>
</dbReference>
<name>A0A820LFL5_9BILA</name>
<keyword evidence="3" id="KW-0863">Zinc-finger</keyword>
<proteinExistence type="inferred from homology"/>